<sequence>MSGWLRRGADNGSSSSTAPRPARAPRNARGSRTGPPGPDPRRDELTRAAATAGFRLAPAAHPEGFGCSCERIGCPLPGLHPVSLAWQTQASTEPQRVEDWLRAHPLANFVTATGIGHDVLDVPADAGRLALERLTVDAATLGPVAALGEDRLLFFTATRGTPADEDEWWPCALDSHPETADEHPGIRWHCRGSYVLLPPAQLPSGHFVQWLDGHGPDLPLPDPLPVLAILTDACAQFGYEFEPAPVGWGR</sequence>
<reference evidence="3 4" key="1">
    <citation type="journal article" date="2010" name="J. Bacteriol.">
        <title>Biochemical characterization of a novel indole prenyltransferase from Streptomyces sp. SN-593.</title>
        <authorList>
            <person name="Takahashi S."/>
            <person name="Takagi H."/>
            <person name="Toyoda A."/>
            <person name="Uramoto M."/>
            <person name="Nogawa T."/>
            <person name="Ueki M."/>
            <person name="Sakaki Y."/>
            <person name="Osada H."/>
        </authorList>
    </citation>
    <scope>NUCLEOTIDE SEQUENCE [LARGE SCALE GENOMIC DNA]</scope>
    <source>
        <strain evidence="3 4">SN-593</strain>
    </source>
</reference>
<dbReference type="InterPro" id="IPR015330">
    <property type="entry name" value="DNA_primase/pol_bifunc_N"/>
</dbReference>
<evidence type="ECO:0000256" key="1">
    <source>
        <dbReference type="SAM" id="MobiDB-lite"/>
    </source>
</evidence>
<dbReference type="KEGG" id="arev:RVR_2594"/>
<dbReference type="Pfam" id="PF09250">
    <property type="entry name" value="Prim-Pol"/>
    <property type="match status" value="1"/>
</dbReference>
<dbReference type="Proteomes" id="UP000595703">
    <property type="component" value="Chromosome"/>
</dbReference>
<keyword evidence="4" id="KW-1185">Reference proteome</keyword>
<dbReference type="SMART" id="SM00943">
    <property type="entry name" value="Prim-Pol"/>
    <property type="match status" value="1"/>
</dbReference>
<proteinExistence type="predicted"/>
<reference evidence="3 4" key="4">
    <citation type="journal article" date="2020" name="Sci. Rep.">
        <title>beta-carboline chemical signals induce reveromycin production through a LuxR family regulator in Streptomyces sp. SN-593.</title>
        <authorList>
            <person name="Panthee S."/>
            <person name="Kito N."/>
            <person name="Hayashi T."/>
            <person name="Shimizu T."/>
            <person name="Ishikawa J."/>
            <person name="Hamamoto H."/>
            <person name="Osada H."/>
            <person name="Takahashi S."/>
        </authorList>
    </citation>
    <scope>NUCLEOTIDE SEQUENCE [LARGE SCALE GENOMIC DNA]</scope>
    <source>
        <strain evidence="3 4">SN-593</strain>
    </source>
</reference>
<evidence type="ECO:0000313" key="4">
    <source>
        <dbReference type="Proteomes" id="UP000595703"/>
    </source>
</evidence>
<feature type="compositionally biased region" description="Low complexity" evidence="1">
    <location>
        <begin position="13"/>
        <end position="34"/>
    </location>
</feature>
<organism evidence="3 4">
    <name type="scientific">Actinacidiphila reveromycinica</name>
    <dbReference type="NCBI Taxonomy" id="659352"/>
    <lineage>
        <taxon>Bacteria</taxon>
        <taxon>Bacillati</taxon>
        <taxon>Actinomycetota</taxon>
        <taxon>Actinomycetes</taxon>
        <taxon>Kitasatosporales</taxon>
        <taxon>Streptomycetaceae</taxon>
        <taxon>Actinacidiphila</taxon>
    </lineage>
</organism>
<gene>
    <name evidence="3" type="ORF">RVR_2594</name>
</gene>
<reference evidence="3 4" key="3">
    <citation type="journal article" date="2011" name="Nat. Chem. Biol.">
        <title>Reveromycin A biosynthesis uses RevG and RevJ for stereospecific spiroacetal formation.</title>
        <authorList>
            <person name="Takahashi S."/>
            <person name="Toyoda A."/>
            <person name="Sekiyama Y."/>
            <person name="Takagi H."/>
            <person name="Nogawa T."/>
            <person name="Uramoto M."/>
            <person name="Suzuki R."/>
            <person name="Koshino H."/>
            <person name="Kumano T."/>
            <person name="Panthee S."/>
            <person name="Dairi T."/>
            <person name="Ishikawa J."/>
            <person name="Ikeda H."/>
            <person name="Sakaki Y."/>
            <person name="Osada H."/>
        </authorList>
    </citation>
    <scope>NUCLEOTIDE SEQUENCE [LARGE SCALE GENOMIC DNA]</scope>
    <source>
        <strain evidence="3 4">SN-593</strain>
    </source>
</reference>
<reference evidence="3 4" key="2">
    <citation type="journal article" date="2011" name="J. Antibiot.">
        <title>Furaquinocins I and J: novel polyketide isoprenoid hybrid compounds from Streptomyces reveromyceticus SN-593.</title>
        <authorList>
            <person name="Panthee S."/>
            <person name="Takahashi S."/>
            <person name="Takagi H."/>
            <person name="Nogawa T."/>
            <person name="Oowada E."/>
            <person name="Uramoto M."/>
            <person name="Osada H."/>
        </authorList>
    </citation>
    <scope>NUCLEOTIDE SEQUENCE [LARGE SCALE GENOMIC DNA]</scope>
    <source>
        <strain evidence="3 4">SN-593</strain>
    </source>
</reference>
<feature type="domain" description="DNA primase/polymerase bifunctional N-terminal" evidence="2">
    <location>
        <begin position="49"/>
        <end position="228"/>
    </location>
</feature>
<dbReference type="EMBL" id="AP018365">
    <property type="protein sequence ID" value="BBA97035.1"/>
    <property type="molecule type" value="Genomic_DNA"/>
</dbReference>
<feature type="region of interest" description="Disordered" evidence="1">
    <location>
        <begin position="1"/>
        <end position="44"/>
    </location>
</feature>
<evidence type="ECO:0000259" key="2">
    <source>
        <dbReference type="SMART" id="SM00943"/>
    </source>
</evidence>
<protein>
    <recommendedName>
        <fullName evidence="2">DNA primase/polymerase bifunctional N-terminal domain-containing protein</fullName>
    </recommendedName>
</protein>
<name>A0A7U3UML7_9ACTN</name>
<dbReference type="AlphaFoldDB" id="A0A7U3UML7"/>
<accession>A0A7U3UML7</accession>
<evidence type="ECO:0000313" key="3">
    <source>
        <dbReference type="EMBL" id="BBA97035.1"/>
    </source>
</evidence>